<keyword evidence="2" id="KW-0808">Transferase</keyword>
<name>A0A7L9WRV5_9RHOB</name>
<evidence type="ECO:0000313" key="2">
    <source>
        <dbReference type="EMBL" id="QOL83029.1"/>
    </source>
</evidence>
<reference evidence="2 3" key="1">
    <citation type="submission" date="2019-10" db="EMBL/GenBank/DDBJ databases">
        <title>Pseudopuniceibacterium sp. HQ09 islated from Antarctica.</title>
        <authorList>
            <person name="Liao L."/>
            <person name="Su S."/>
            <person name="Chen B."/>
            <person name="Yu Y."/>
        </authorList>
    </citation>
    <scope>NUCLEOTIDE SEQUENCE [LARGE SCALE GENOMIC DNA]</scope>
    <source>
        <strain evidence="2 3">HQ09</strain>
    </source>
</reference>
<dbReference type="InterPro" id="IPR003673">
    <property type="entry name" value="CoA-Trfase_fam_III"/>
</dbReference>
<dbReference type="Gene3D" id="3.40.50.10540">
    <property type="entry name" value="Crotonobetainyl-coa:carnitine coa-transferase, domain 1"/>
    <property type="match status" value="1"/>
</dbReference>
<accession>A0A7L9WRV5</accession>
<evidence type="ECO:0000256" key="1">
    <source>
        <dbReference type="SAM" id="MobiDB-lite"/>
    </source>
</evidence>
<dbReference type="AlphaFoldDB" id="A0A7L9WRV5"/>
<dbReference type="EMBL" id="CP045201">
    <property type="protein sequence ID" value="QOL83029.1"/>
    <property type="molecule type" value="Genomic_DNA"/>
</dbReference>
<organism evidence="2 3">
    <name type="scientific">Pseudooceanicola spongiae</name>
    <dbReference type="NCBI Taxonomy" id="2613965"/>
    <lineage>
        <taxon>Bacteria</taxon>
        <taxon>Pseudomonadati</taxon>
        <taxon>Pseudomonadota</taxon>
        <taxon>Alphaproteobacteria</taxon>
        <taxon>Rhodobacterales</taxon>
        <taxon>Paracoccaceae</taxon>
        <taxon>Pseudooceanicola</taxon>
    </lineage>
</organism>
<gene>
    <name evidence="2" type="ORF">F3W81_00220</name>
</gene>
<dbReference type="SUPFAM" id="SSF89796">
    <property type="entry name" value="CoA-transferase family III (CaiB/BaiF)"/>
    <property type="match status" value="1"/>
</dbReference>
<dbReference type="KEGG" id="pshq:F3W81_00220"/>
<dbReference type="PANTHER" id="PTHR48228">
    <property type="entry name" value="SUCCINYL-COA--D-CITRAMALATE COA-TRANSFERASE"/>
    <property type="match status" value="1"/>
</dbReference>
<dbReference type="InterPro" id="IPR044855">
    <property type="entry name" value="CoA-Trfase_III_dom3_sf"/>
</dbReference>
<sequence>MRIVEFTGLGPGPFAGMMLADMGAEIIRIDRPGSGISPSVGATDPTLDYLARGRRSVALNLKAPGAVDVALRLIKDADGLIEGFRPGVMERLGLGPDVALSCNPRLVYGRMTGWGQTGPVSAAAGHDLNYIALSGALWASGSADGPPAFPLNLLGDFGGGGMFLAYGMLAGFLKAARTGQGDVIDAAICDGMSTLMAMIHSQRAMGKWRDTRQSNSLDGGVPWYGVYECADGGWITIGALEPQFWARLLDLLRLDPAQMGDRSDRSTWAAMRATLSALFLSQSRDHWCALLEGTDACFAPVLSPAEAASHPHNLARGVFAQGPGDQPMPAPRFAHSQTPLPAKPPLPGADSRSVLVDAGFAAEEIAALVQSGAVACATDHSEEDPS</sequence>
<dbReference type="Gene3D" id="3.30.1540.10">
    <property type="entry name" value="formyl-coa transferase, domain 3"/>
    <property type="match status" value="1"/>
</dbReference>
<keyword evidence="3" id="KW-1185">Reference proteome</keyword>
<protein>
    <submittedName>
        <fullName evidence="2">CoA transferase</fullName>
    </submittedName>
</protein>
<feature type="region of interest" description="Disordered" evidence="1">
    <location>
        <begin position="318"/>
        <end position="352"/>
    </location>
</feature>
<dbReference type="GO" id="GO:0016740">
    <property type="term" value="F:transferase activity"/>
    <property type="evidence" value="ECO:0007669"/>
    <property type="project" value="UniProtKB-KW"/>
</dbReference>
<dbReference type="InterPro" id="IPR050509">
    <property type="entry name" value="CoA-transferase_III"/>
</dbReference>
<dbReference type="Pfam" id="PF02515">
    <property type="entry name" value="CoA_transf_3"/>
    <property type="match status" value="1"/>
</dbReference>
<proteinExistence type="predicted"/>
<dbReference type="PANTHER" id="PTHR48228:SF5">
    <property type="entry name" value="ALPHA-METHYLACYL-COA RACEMASE"/>
    <property type="match status" value="1"/>
</dbReference>
<dbReference type="InterPro" id="IPR023606">
    <property type="entry name" value="CoA-Trfase_III_dom_1_sf"/>
</dbReference>
<dbReference type="Proteomes" id="UP000594118">
    <property type="component" value="Chromosome"/>
</dbReference>
<evidence type="ECO:0000313" key="3">
    <source>
        <dbReference type="Proteomes" id="UP000594118"/>
    </source>
</evidence>